<accession>A0A934KAA0</accession>
<reference evidence="2" key="1">
    <citation type="submission" date="2020-10" db="EMBL/GenBank/DDBJ databases">
        <title>Ca. Dormibacterota MAGs.</title>
        <authorList>
            <person name="Montgomery K."/>
        </authorList>
    </citation>
    <scope>NUCLEOTIDE SEQUENCE [LARGE SCALE GENOMIC DNA]</scope>
    <source>
        <strain evidence="2">SC8812_S17_10</strain>
    </source>
</reference>
<proteinExistence type="predicted"/>
<dbReference type="EMBL" id="JAEKNR010000116">
    <property type="protein sequence ID" value="MBJ7598545.1"/>
    <property type="molecule type" value="Genomic_DNA"/>
</dbReference>
<organism evidence="2 3">
    <name type="scientific">Candidatus Nephthysia bennettiae</name>
    <dbReference type="NCBI Taxonomy" id="3127016"/>
    <lineage>
        <taxon>Bacteria</taxon>
        <taxon>Bacillati</taxon>
        <taxon>Candidatus Dormiibacterota</taxon>
        <taxon>Candidatus Dormibacteria</taxon>
        <taxon>Candidatus Dormibacterales</taxon>
        <taxon>Candidatus Dormibacteraceae</taxon>
        <taxon>Candidatus Nephthysia</taxon>
    </lineage>
</organism>
<evidence type="ECO:0000313" key="2">
    <source>
        <dbReference type="EMBL" id="MBJ7598545.1"/>
    </source>
</evidence>
<feature type="transmembrane region" description="Helical" evidence="1">
    <location>
        <begin position="30"/>
        <end position="59"/>
    </location>
</feature>
<name>A0A934KAA0_9BACT</name>
<keyword evidence="1" id="KW-1133">Transmembrane helix</keyword>
<sequence length="61" mass="6925">MGALEMSAQRAVLSQRQRFQRHRRRRHSRFARSALVTALWGAFALSLLMFAMASCAFALKG</sequence>
<keyword evidence="3" id="KW-1185">Reference proteome</keyword>
<keyword evidence="1" id="KW-0812">Transmembrane</keyword>
<comment type="caution">
    <text evidence="2">The sequence shown here is derived from an EMBL/GenBank/DDBJ whole genome shotgun (WGS) entry which is preliminary data.</text>
</comment>
<gene>
    <name evidence="2" type="ORF">JF922_10735</name>
</gene>
<protein>
    <submittedName>
        <fullName evidence="2">Uncharacterized protein</fullName>
    </submittedName>
</protein>
<dbReference type="AlphaFoldDB" id="A0A934KAA0"/>
<dbReference type="Proteomes" id="UP000612893">
    <property type="component" value="Unassembled WGS sequence"/>
</dbReference>
<evidence type="ECO:0000256" key="1">
    <source>
        <dbReference type="SAM" id="Phobius"/>
    </source>
</evidence>
<keyword evidence="1" id="KW-0472">Membrane</keyword>
<evidence type="ECO:0000313" key="3">
    <source>
        <dbReference type="Proteomes" id="UP000612893"/>
    </source>
</evidence>